<proteinExistence type="predicted"/>
<evidence type="ECO:0000313" key="3">
    <source>
        <dbReference type="Proteomes" id="UP000681610"/>
    </source>
</evidence>
<name>A0ABS3Q0C6_9FLAO</name>
<reference evidence="2 3" key="1">
    <citation type="submission" date="2021-03" db="EMBL/GenBank/DDBJ databases">
        <title>Isolation and description of Capnocytophaga bilenii sp. nov., a novel Capnocytophaga species, isolated from a gingivitis subject.</title>
        <authorList>
            <person name="Antezack A."/>
            <person name="Monnet-Corti V."/>
            <person name="La Scola B."/>
        </authorList>
    </citation>
    <scope>NUCLEOTIDE SEQUENCE [LARGE SCALE GENOMIC DNA]</scope>
    <source>
        <strain evidence="2 3">Marseille-Q4570</strain>
    </source>
</reference>
<dbReference type="InterPro" id="IPR029060">
    <property type="entry name" value="PIN-like_dom_sf"/>
</dbReference>
<dbReference type="Gene3D" id="3.40.50.1010">
    <property type="entry name" value="5'-nuclease"/>
    <property type="match status" value="1"/>
</dbReference>
<dbReference type="SUPFAM" id="SSF88723">
    <property type="entry name" value="PIN domain-like"/>
    <property type="match status" value="1"/>
</dbReference>
<evidence type="ECO:0000259" key="1">
    <source>
        <dbReference type="Pfam" id="PF10130"/>
    </source>
</evidence>
<gene>
    <name evidence="2" type="ORF">J4N46_10545</name>
</gene>
<comment type="caution">
    <text evidence="2">The sequence shown here is derived from an EMBL/GenBank/DDBJ whole genome shotgun (WGS) entry which is preliminary data.</text>
</comment>
<dbReference type="InterPro" id="IPR002716">
    <property type="entry name" value="PIN_dom"/>
</dbReference>
<dbReference type="Pfam" id="PF10130">
    <property type="entry name" value="PIN_2"/>
    <property type="match status" value="1"/>
</dbReference>
<protein>
    <submittedName>
        <fullName evidence="2">PIN domain nuclease</fullName>
    </submittedName>
</protein>
<sequence length="148" mass="17188">MTVISDSNIIFSCFYKPEGAIASILKGKKKRIQFIAPTYLLEEVKEHLPQIMERNKLTKKQALSLLKEFTKNITFYDLDDIKKKNRIKAAKIAKNIDIDDYLFIALHLEKGHKIWTCDNALAKGLKKEGYDICITTEELRAHLYKKKK</sequence>
<accession>A0ABS3Q0C6</accession>
<organism evidence="2 3">
    <name type="scientific">Capnocytophaga bilenii</name>
    <dbReference type="NCBI Taxonomy" id="2819369"/>
    <lineage>
        <taxon>Bacteria</taxon>
        <taxon>Pseudomonadati</taxon>
        <taxon>Bacteroidota</taxon>
        <taxon>Flavobacteriia</taxon>
        <taxon>Flavobacteriales</taxon>
        <taxon>Flavobacteriaceae</taxon>
        <taxon>Capnocytophaga</taxon>
    </lineage>
</organism>
<dbReference type="Proteomes" id="UP000681610">
    <property type="component" value="Unassembled WGS sequence"/>
</dbReference>
<evidence type="ECO:0000313" key="2">
    <source>
        <dbReference type="EMBL" id="MBO1884837.1"/>
    </source>
</evidence>
<keyword evidence="3" id="KW-1185">Reference proteome</keyword>
<dbReference type="RefSeq" id="WP_208059251.1">
    <property type="nucleotide sequence ID" value="NZ_JAGDYP010000008.1"/>
</dbReference>
<feature type="domain" description="PIN" evidence="1">
    <location>
        <begin position="6"/>
        <end position="140"/>
    </location>
</feature>
<dbReference type="EMBL" id="JAGDYP010000008">
    <property type="protein sequence ID" value="MBO1884837.1"/>
    <property type="molecule type" value="Genomic_DNA"/>
</dbReference>